<dbReference type="Gene3D" id="1.10.287.470">
    <property type="entry name" value="Helix hairpin bin"/>
    <property type="match status" value="1"/>
</dbReference>
<evidence type="ECO:0000313" key="3">
    <source>
        <dbReference type="Proteomes" id="UP000253426"/>
    </source>
</evidence>
<gene>
    <name evidence="2" type="ORF">DES53_11254</name>
</gene>
<proteinExistence type="predicted"/>
<dbReference type="RefSeq" id="WP_113961191.1">
    <property type="nucleotide sequence ID" value="NZ_QNRR01000012.1"/>
</dbReference>
<reference evidence="2 3" key="1">
    <citation type="submission" date="2018-06" db="EMBL/GenBank/DDBJ databases">
        <title>Genomic Encyclopedia of Type Strains, Phase IV (KMG-IV): sequencing the most valuable type-strain genomes for metagenomic binning, comparative biology and taxonomic classification.</title>
        <authorList>
            <person name="Goeker M."/>
        </authorList>
    </citation>
    <scope>NUCLEOTIDE SEQUENCE [LARGE SCALE GENOMIC DNA]</scope>
    <source>
        <strain evidence="2 3">DSM 25532</strain>
    </source>
</reference>
<dbReference type="InterPro" id="IPR050739">
    <property type="entry name" value="MFP"/>
</dbReference>
<dbReference type="AlphaFoldDB" id="A0A366H7M4"/>
<dbReference type="Proteomes" id="UP000253426">
    <property type="component" value="Unassembled WGS sequence"/>
</dbReference>
<keyword evidence="1" id="KW-0472">Membrane</keyword>
<name>A0A366H7M4_9BACT</name>
<feature type="transmembrane region" description="Helical" evidence="1">
    <location>
        <begin position="6"/>
        <end position="24"/>
    </location>
</feature>
<keyword evidence="1" id="KW-1133">Transmembrane helix</keyword>
<dbReference type="OrthoDB" id="286173at2"/>
<organism evidence="2 3">
    <name type="scientific">Roseimicrobium gellanilyticum</name>
    <dbReference type="NCBI Taxonomy" id="748857"/>
    <lineage>
        <taxon>Bacteria</taxon>
        <taxon>Pseudomonadati</taxon>
        <taxon>Verrucomicrobiota</taxon>
        <taxon>Verrucomicrobiia</taxon>
        <taxon>Verrucomicrobiales</taxon>
        <taxon>Verrucomicrobiaceae</taxon>
        <taxon>Roseimicrobium</taxon>
    </lineage>
</organism>
<dbReference type="Gene3D" id="2.40.30.170">
    <property type="match status" value="1"/>
</dbReference>
<sequence length="394" mass="43495">MELILLIIYSIIVWLIFFKFKLLPWNITSQVIVVTIPIFALTVLILFMNIVAPSSHDVRAMNYVIPIVPRVTGQVTEVPIEPNRPIKKGDVLFKIDPVPFEQAVKAAEAKLAELKVGLITAQAYQRGLDDELKNAQAATAALNARLDLSKKRVEQYTVLAASGAGKRAEQEQAETDVANLQSQISGSKAIESKIKQKIDARTEAGEIDEVAQAKAQIAKAEADLIAARYDLDGTTHLAPANGRVTNLALQPGVRASTVTANAVMSFIQEDDPWVLAFYHQNELRYVQPGDEAEIFLQSYPDRIIKCKVDSIMWATAQGQMPISGFLGTTSGLRYLDDRIAVRLLVEPKDKELFLAAGAVGAGAIYTEKGKMIHIVRKVFVRVSTKLDWFVFKLH</sequence>
<accession>A0A366H7M4</accession>
<dbReference type="EMBL" id="QNRR01000012">
    <property type="protein sequence ID" value="RBP38056.1"/>
    <property type="molecule type" value="Genomic_DNA"/>
</dbReference>
<comment type="caution">
    <text evidence="2">The sequence shown here is derived from an EMBL/GenBank/DDBJ whole genome shotgun (WGS) entry which is preliminary data.</text>
</comment>
<keyword evidence="3" id="KW-1185">Reference proteome</keyword>
<dbReference type="PANTHER" id="PTHR30386">
    <property type="entry name" value="MEMBRANE FUSION SUBUNIT OF EMRAB-TOLC MULTIDRUG EFFLUX PUMP"/>
    <property type="match status" value="1"/>
</dbReference>
<evidence type="ECO:0000256" key="1">
    <source>
        <dbReference type="SAM" id="Phobius"/>
    </source>
</evidence>
<evidence type="ECO:0000313" key="2">
    <source>
        <dbReference type="EMBL" id="RBP38056.1"/>
    </source>
</evidence>
<protein>
    <submittedName>
        <fullName evidence="2">Multidrug resistance efflux pump</fullName>
    </submittedName>
</protein>
<keyword evidence="1" id="KW-0812">Transmembrane</keyword>
<feature type="transmembrane region" description="Helical" evidence="1">
    <location>
        <begin position="31"/>
        <end position="52"/>
    </location>
</feature>
<dbReference type="SUPFAM" id="SSF111369">
    <property type="entry name" value="HlyD-like secretion proteins"/>
    <property type="match status" value="2"/>
</dbReference>
<dbReference type="Gene3D" id="2.40.50.100">
    <property type="match status" value="1"/>
</dbReference>